<keyword evidence="5" id="KW-1185">Reference proteome</keyword>
<gene>
    <name evidence="4" type="ORF">NA57DRAFT_30335</name>
</gene>
<dbReference type="OrthoDB" id="10250282at2759"/>
<name>A0A9P4MEI9_9PEZI</name>
<feature type="domain" description="CN hydrolase" evidence="3">
    <location>
        <begin position="6"/>
        <end position="350"/>
    </location>
</feature>
<proteinExistence type="inferred from homology"/>
<comment type="similarity">
    <text evidence="1">Belongs to the carbon-nitrogen hydrolase superfamily. Nitrilase family.</text>
</comment>
<dbReference type="Gene3D" id="3.60.110.10">
    <property type="entry name" value="Carbon-nitrogen hydrolase"/>
    <property type="match status" value="1"/>
</dbReference>
<sequence length="385" mass="42069">MAPKKLKLAVAQSRTLSTKAETLDALQRTTHNAAQRGARLVLFPEAYLGGYPRTCNFGAAVGGRLPEGREQFLHYFNDAVDLGDTPAGAGDDWIERKLPVAKGSKYRGDGTREELERIARDTGVFVVTGLVERSGGSLYCTVVYVCPANGVLGKRRKVMPTGSERLIWAQGNPNTLKAVTTTIDGVKLTLAAAICWENYMPLLRQSLYSQNVNLYLAPTADARPTWLPLMITTAFESRAFVLSCNQCTKRSQLPEWIRGSAAESERTASPIATERRVRRGSTISKTEDDNEICWPAFKPTAAQSTSQAIEEEDEYVSRGGSCIVSPLGEVLAGPLWESEDGELLVVEADFDDCDRGRLDLDVAGSYSRNDAFKLTVEGLDLNPPP</sequence>
<dbReference type="FunFam" id="3.60.110.10:FF:000016">
    <property type="entry name" value="Nitrilase blr3397"/>
    <property type="match status" value="1"/>
</dbReference>
<dbReference type="SUPFAM" id="SSF56317">
    <property type="entry name" value="Carbon-nitrogen hydrolase"/>
    <property type="match status" value="1"/>
</dbReference>
<dbReference type="AlphaFoldDB" id="A0A9P4MEI9"/>
<reference evidence="4" key="1">
    <citation type="journal article" date="2020" name="Stud. Mycol.">
        <title>101 Dothideomycetes genomes: a test case for predicting lifestyles and emergence of pathogens.</title>
        <authorList>
            <person name="Haridas S."/>
            <person name="Albert R."/>
            <person name="Binder M."/>
            <person name="Bloem J."/>
            <person name="Labutti K."/>
            <person name="Salamov A."/>
            <person name="Andreopoulos B."/>
            <person name="Baker S."/>
            <person name="Barry K."/>
            <person name="Bills G."/>
            <person name="Bluhm B."/>
            <person name="Cannon C."/>
            <person name="Castanera R."/>
            <person name="Culley D."/>
            <person name="Daum C."/>
            <person name="Ezra D."/>
            <person name="Gonzalez J."/>
            <person name="Henrissat B."/>
            <person name="Kuo A."/>
            <person name="Liang C."/>
            <person name="Lipzen A."/>
            <person name="Lutzoni F."/>
            <person name="Magnuson J."/>
            <person name="Mondo S."/>
            <person name="Nolan M."/>
            <person name="Ohm R."/>
            <person name="Pangilinan J."/>
            <person name="Park H.-J."/>
            <person name="Ramirez L."/>
            <person name="Alfaro M."/>
            <person name="Sun H."/>
            <person name="Tritt A."/>
            <person name="Yoshinaga Y."/>
            <person name="Zwiers L.-H."/>
            <person name="Turgeon B."/>
            <person name="Goodwin S."/>
            <person name="Spatafora J."/>
            <person name="Crous P."/>
            <person name="Grigoriev I."/>
        </authorList>
    </citation>
    <scope>NUCLEOTIDE SEQUENCE</scope>
    <source>
        <strain evidence="4">CBS 133067</strain>
    </source>
</reference>
<dbReference type="Pfam" id="PF00795">
    <property type="entry name" value="CN_hydrolase"/>
    <property type="match status" value="1"/>
</dbReference>
<evidence type="ECO:0000259" key="3">
    <source>
        <dbReference type="PROSITE" id="PS50263"/>
    </source>
</evidence>
<dbReference type="InterPro" id="IPR000132">
    <property type="entry name" value="Nitrilase/CN_hydratase_CS"/>
</dbReference>
<dbReference type="PANTHER" id="PTHR46044">
    <property type="entry name" value="NITRILASE"/>
    <property type="match status" value="1"/>
</dbReference>
<feature type="active site" description="Proton acceptor" evidence="2">
    <location>
        <position position="45"/>
    </location>
</feature>
<evidence type="ECO:0000313" key="5">
    <source>
        <dbReference type="Proteomes" id="UP000799772"/>
    </source>
</evidence>
<keyword evidence="4" id="KW-0378">Hydrolase</keyword>
<dbReference type="GO" id="GO:0000257">
    <property type="term" value="F:nitrilase activity"/>
    <property type="evidence" value="ECO:0007669"/>
    <property type="project" value="UniProtKB-ARBA"/>
</dbReference>
<evidence type="ECO:0000313" key="4">
    <source>
        <dbReference type="EMBL" id="KAF2104517.1"/>
    </source>
</evidence>
<dbReference type="PROSITE" id="PS00920">
    <property type="entry name" value="NITRIL_CHT_1"/>
    <property type="match status" value="1"/>
</dbReference>
<dbReference type="InterPro" id="IPR036526">
    <property type="entry name" value="C-N_Hydrolase_sf"/>
</dbReference>
<dbReference type="EMBL" id="ML978121">
    <property type="protein sequence ID" value="KAF2104517.1"/>
    <property type="molecule type" value="Genomic_DNA"/>
</dbReference>
<accession>A0A9P4MEI9</accession>
<dbReference type="InterPro" id="IPR044149">
    <property type="entry name" value="Nitrilases_CHs"/>
</dbReference>
<evidence type="ECO:0000256" key="1">
    <source>
        <dbReference type="ARBA" id="ARBA00008129"/>
    </source>
</evidence>
<dbReference type="InterPro" id="IPR003010">
    <property type="entry name" value="C-N_Hydrolase"/>
</dbReference>
<dbReference type="CDD" id="cd07564">
    <property type="entry name" value="nitrilases_CHs"/>
    <property type="match status" value="1"/>
</dbReference>
<protein>
    <submittedName>
        <fullName evidence="4">Carbon-nitrogen hydrolase</fullName>
    </submittedName>
</protein>
<dbReference type="PROSITE" id="PS50263">
    <property type="entry name" value="CN_HYDROLASE"/>
    <property type="match status" value="1"/>
</dbReference>
<dbReference type="GO" id="GO:0016836">
    <property type="term" value="F:hydro-lyase activity"/>
    <property type="evidence" value="ECO:0007669"/>
    <property type="project" value="UniProtKB-ARBA"/>
</dbReference>
<dbReference type="PANTHER" id="PTHR46044:SF1">
    <property type="entry name" value="CN HYDROLASE DOMAIN-CONTAINING PROTEIN"/>
    <property type="match status" value="1"/>
</dbReference>
<dbReference type="Proteomes" id="UP000799772">
    <property type="component" value="Unassembled WGS sequence"/>
</dbReference>
<organism evidence="4 5">
    <name type="scientific">Rhizodiscina lignyota</name>
    <dbReference type="NCBI Taxonomy" id="1504668"/>
    <lineage>
        <taxon>Eukaryota</taxon>
        <taxon>Fungi</taxon>
        <taxon>Dikarya</taxon>
        <taxon>Ascomycota</taxon>
        <taxon>Pezizomycotina</taxon>
        <taxon>Dothideomycetes</taxon>
        <taxon>Pleosporomycetidae</taxon>
        <taxon>Aulographales</taxon>
        <taxon>Rhizodiscinaceae</taxon>
        <taxon>Rhizodiscina</taxon>
    </lineage>
</organism>
<evidence type="ECO:0000256" key="2">
    <source>
        <dbReference type="PROSITE-ProRule" id="PRU10139"/>
    </source>
</evidence>
<comment type="caution">
    <text evidence="4">The sequence shown here is derived from an EMBL/GenBank/DDBJ whole genome shotgun (WGS) entry which is preliminary data.</text>
</comment>